<gene>
    <name evidence="7" type="ORF">I6N95_20665</name>
</gene>
<dbReference type="PANTHER" id="PTHR41299">
    <property type="entry name" value="THIAMINE PYROPHOSPHOKINASE"/>
    <property type="match status" value="1"/>
</dbReference>
<evidence type="ECO:0000313" key="8">
    <source>
        <dbReference type="Proteomes" id="UP000674938"/>
    </source>
</evidence>
<keyword evidence="8" id="KW-1185">Reference proteome</keyword>
<keyword evidence="3" id="KW-0418">Kinase</keyword>
<dbReference type="Pfam" id="PF04265">
    <property type="entry name" value="TPK_B1_binding"/>
    <property type="match status" value="1"/>
</dbReference>
<evidence type="ECO:0000256" key="3">
    <source>
        <dbReference type="ARBA" id="ARBA00022777"/>
    </source>
</evidence>
<accession>A0A940SWM4</accession>
<evidence type="ECO:0000256" key="1">
    <source>
        <dbReference type="ARBA" id="ARBA00022679"/>
    </source>
</evidence>
<evidence type="ECO:0000259" key="6">
    <source>
        <dbReference type="SMART" id="SM00983"/>
    </source>
</evidence>
<dbReference type="NCBIfam" id="TIGR01378">
    <property type="entry name" value="thi_PPkinase"/>
    <property type="match status" value="1"/>
</dbReference>
<dbReference type="GO" id="GO:0005524">
    <property type="term" value="F:ATP binding"/>
    <property type="evidence" value="ECO:0007669"/>
    <property type="project" value="UniProtKB-KW"/>
</dbReference>
<dbReference type="SUPFAM" id="SSF63999">
    <property type="entry name" value="Thiamin pyrophosphokinase, catalytic domain"/>
    <property type="match status" value="1"/>
</dbReference>
<dbReference type="InterPro" id="IPR036759">
    <property type="entry name" value="TPK_catalytic_sf"/>
</dbReference>
<dbReference type="InterPro" id="IPR007373">
    <property type="entry name" value="Thiamin_PyroPKinase_B1-bd"/>
</dbReference>
<dbReference type="GO" id="GO:0006772">
    <property type="term" value="P:thiamine metabolic process"/>
    <property type="evidence" value="ECO:0007669"/>
    <property type="project" value="UniProtKB-UniRule"/>
</dbReference>
<dbReference type="Gene3D" id="3.40.50.10240">
    <property type="entry name" value="Thiamin pyrophosphokinase, catalytic domain"/>
    <property type="match status" value="1"/>
</dbReference>
<evidence type="ECO:0000256" key="5">
    <source>
        <dbReference type="NCBIfam" id="TIGR01378"/>
    </source>
</evidence>
<dbReference type="InterPro" id="IPR053149">
    <property type="entry name" value="TPK"/>
</dbReference>
<reference evidence="7" key="1">
    <citation type="submission" date="2020-12" db="EMBL/GenBank/DDBJ databases">
        <title>Vagococcus allomyrinae sp. nov. and Enterococcus lavae sp. nov., isolated from the larvae of Allomyrina dichotoma.</title>
        <authorList>
            <person name="Lee S.D."/>
        </authorList>
    </citation>
    <scope>NUCLEOTIDE SEQUENCE</scope>
    <source>
        <strain evidence="7">BWB3-3</strain>
    </source>
</reference>
<dbReference type="GO" id="GO:0016301">
    <property type="term" value="F:kinase activity"/>
    <property type="evidence" value="ECO:0007669"/>
    <property type="project" value="UniProtKB-KW"/>
</dbReference>
<dbReference type="EMBL" id="JAEEGA010000016">
    <property type="protein sequence ID" value="MBP1043440.1"/>
    <property type="molecule type" value="Genomic_DNA"/>
</dbReference>
<dbReference type="RefSeq" id="WP_209531253.1">
    <property type="nucleotide sequence ID" value="NZ_JAEEGA010000016.1"/>
</dbReference>
<keyword evidence="2" id="KW-0547">Nucleotide-binding</keyword>
<dbReference type="GO" id="GO:0030975">
    <property type="term" value="F:thiamine binding"/>
    <property type="evidence" value="ECO:0007669"/>
    <property type="project" value="InterPro"/>
</dbReference>
<dbReference type="EC" id="2.7.6.2" evidence="5"/>
<keyword evidence="4" id="KW-0067">ATP-binding</keyword>
<organism evidence="7 8">
    <name type="scientific">Vagococcus allomyrinae</name>
    <dbReference type="NCBI Taxonomy" id="2794353"/>
    <lineage>
        <taxon>Bacteria</taxon>
        <taxon>Bacillati</taxon>
        <taxon>Bacillota</taxon>
        <taxon>Bacilli</taxon>
        <taxon>Lactobacillales</taxon>
        <taxon>Enterococcaceae</taxon>
        <taxon>Vagococcus</taxon>
    </lineage>
</organism>
<proteinExistence type="predicted"/>
<dbReference type="AlphaFoldDB" id="A0A940SWM4"/>
<comment type="caution">
    <text evidence="7">The sequence shown here is derived from an EMBL/GenBank/DDBJ whole genome shotgun (WGS) entry which is preliminary data.</text>
</comment>
<keyword evidence="1 7" id="KW-0808">Transferase</keyword>
<dbReference type="PANTHER" id="PTHR41299:SF1">
    <property type="entry name" value="THIAMINE PYROPHOSPHOKINASE"/>
    <property type="match status" value="1"/>
</dbReference>
<protein>
    <recommendedName>
        <fullName evidence="5">Thiamine diphosphokinase</fullName>
        <ecNumber evidence="5">2.7.6.2</ecNumber>
    </recommendedName>
</protein>
<dbReference type="GO" id="GO:0004788">
    <property type="term" value="F:thiamine diphosphokinase activity"/>
    <property type="evidence" value="ECO:0007669"/>
    <property type="project" value="UniProtKB-UniRule"/>
</dbReference>
<feature type="domain" description="Thiamin pyrophosphokinase thiamin-binding" evidence="6">
    <location>
        <begin position="146"/>
        <end position="209"/>
    </location>
</feature>
<evidence type="ECO:0000256" key="4">
    <source>
        <dbReference type="ARBA" id="ARBA00022840"/>
    </source>
</evidence>
<dbReference type="InterPro" id="IPR006282">
    <property type="entry name" value="Thi_PPkinase"/>
</dbReference>
<dbReference type="InterPro" id="IPR007371">
    <property type="entry name" value="TPK_catalytic"/>
</dbReference>
<dbReference type="Pfam" id="PF04263">
    <property type="entry name" value="TPK_catalytic"/>
    <property type="match status" value="1"/>
</dbReference>
<sequence length="218" mass="24502">MTERVVIVAGGSPDLWPEVEGYRKGTTVWIGIDRGAYYLLERGILPTMAVGDFDSLSASQLEAVEAVVADIHYALPEKDDTDTQLGLALALKHYPEAEIMLIGATGGRLDHFLSNLWLPFEPRFQRHLRRIKLVDQQNTISYYLPGEYQIEKEPDKTYLAYVCLTAVAKLTLYDAKYQLTEHNSEVPMSFASNEFIGDTSRFSFESGLMAVIQSKDLT</sequence>
<evidence type="ECO:0000313" key="7">
    <source>
        <dbReference type="EMBL" id="MBP1043440.1"/>
    </source>
</evidence>
<evidence type="ECO:0000256" key="2">
    <source>
        <dbReference type="ARBA" id="ARBA00022741"/>
    </source>
</evidence>
<name>A0A940SWM4_9ENTE</name>
<dbReference type="Proteomes" id="UP000674938">
    <property type="component" value="Unassembled WGS sequence"/>
</dbReference>
<dbReference type="SMART" id="SM00983">
    <property type="entry name" value="TPK_B1_binding"/>
    <property type="match status" value="1"/>
</dbReference>
<dbReference type="GO" id="GO:0009229">
    <property type="term" value="P:thiamine diphosphate biosynthetic process"/>
    <property type="evidence" value="ECO:0007669"/>
    <property type="project" value="InterPro"/>
</dbReference>
<dbReference type="CDD" id="cd07995">
    <property type="entry name" value="TPK"/>
    <property type="match status" value="1"/>
</dbReference>